<dbReference type="GO" id="GO:0017116">
    <property type="term" value="F:single-stranded DNA helicase activity"/>
    <property type="evidence" value="ECO:0007669"/>
    <property type="project" value="TreeGrafter"/>
</dbReference>
<dbReference type="SUPFAM" id="SSF50249">
    <property type="entry name" value="Nucleic acid-binding proteins"/>
    <property type="match status" value="1"/>
</dbReference>
<sequence length="860" mass="95959">MSPTGGILPIIKVGIDYGQQKENITNFLRYAKGVVPALSMNADRTTDVLGAVSSMDVDDEEEETESVMDDLHSMDLDESHPRTRRRRREADTLKYMEQLQKITNREQKALIVDLKDLQEFLNAQMRGSGTDLAIGIEGNASHYVELISECVDSILAEMTPTVDISHKDDVLDVIIHQRQERNARQSQGRSLGPDAMQSQMDGEEQEDASQAALPFPPSLLRRYTVYLKPLSATGKDSKPMAVRSIRAEHIGSLVTLRGIVTRVSEVKPYLQVDAYACDQCGAEIFQEIKGRQYMPLTECPAECKRNNVKGSLFQQVRASKFVPFQEIKMQEMTDQVPVGHIPRMMTIHMSGPLTRSLNPGDVCDVSGIFLPTPYTGFKAIRAGLLTDTFLQAQHVRQLRKSYSALEGELTAETSERIRSLSREGDVYDKLAASIAPEIYGHEDVKKCLLLLLVGGVTCDMPDGMHIRGDINVCLMGDPGVAKSQLLKYISKIAPRGVYTTGRGSSGVGLTAAVMRDPVTEEMVLEGGALVLADNGIACIDEFDKMEESDRTAIHEVMEQQTISISKAGISTTLNARTSILAAANPLYGRYNPRISPVDNINLPAALLSRFDILFLILDTPSREDDERLAQHVAYVHMHSEHPPLTFQPLEPQLMKHYIARARQYQPNVTKAVSEYLVSAYVKLRNQTKDDEERGQAYTYTSARTLLGIVRMSQALARLRFSEQVEIGDVDEALRLLDVSKSSLTVTSRRDNIQDGTTNDYSSVTKIYRIIRDMAMAIGHEGRDAIRESRLRGKRAELPQGVQEDEDWLQDENAPGPLNMRDVRERIIAAGWVEDQLQECLREYEDLGVIQVANGNRLVFL</sequence>
<evidence type="ECO:0000256" key="7">
    <source>
        <dbReference type="ARBA" id="ARBA00023125"/>
    </source>
</evidence>
<evidence type="ECO:0000256" key="1">
    <source>
        <dbReference type="ARBA" id="ARBA00004123"/>
    </source>
</evidence>
<dbReference type="Gene3D" id="3.40.50.300">
    <property type="entry name" value="P-loop containing nucleotide triphosphate hydrolases"/>
    <property type="match status" value="1"/>
</dbReference>
<dbReference type="EC" id="3.6.4.12" evidence="12"/>
<keyword evidence="6 11" id="KW-0067">ATP-binding</keyword>
<organism evidence="15 16">
    <name type="scientific">Meira miltonrushii</name>
    <dbReference type="NCBI Taxonomy" id="1280837"/>
    <lineage>
        <taxon>Eukaryota</taxon>
        <taxon>Fungi</taxon>
        <taxon>Dikarya</taxon>
        <taxon>Basidiomycota</taxon>
        <taxon>Ustilaginomycotina</taxon>
        <taxon>Exobasidiomycetes</taxon>
        <taxon>Exobasidiales</taxon>
        <taxon>Brachybasidiaceae</taxon>
        <taxon>Meira</taxon>
    </lineage>
</organism>
<evidence type="ECO:0000256" key="12">
    <source>
        <dbReference type="RuleBase" id="RU365012"/>
    </source>
</evidence>
<dbReference type="Proteomes" id="UP000245771">
    <property type="component" value="Unassembled WGS sequence"/>
</dbReference>
<comment type="function">
    <text evidence="12">Acts as component of the MCM2-7 complex (MCM complex) which is the replicative helicase essential for 'once per cell cycle' DNA replication initiation and elongation in eukaryotic cells. The active ATPase sites in the MCM2-7 ring are formed through the interaction surfaces of two neighboring subunits such that a critical structure of a conserved arginine finger motif is provided in trans relative to the ATP-binding site of the Walker A box of the adjacent subunit. The six ATPase active sites, however, are likely to contribute differentially to the complex helicase activity.</text>
</comment>
<dbReference type="GO" id="GO:0005524">
    <property type="term" value="F:ATP binding"/>
    <property type="evidence" value="ECO:0007669"/>
    <property type="project" value="UniProtKB-KW"/>
</dbReference>
<dbReference type="Pfam" id="PF14551">
    <property type="entry name" value="MCM_N"/>
    <property type="match status" value="1"/>
</dbReference>
<dbReference type="GO" id="GO:0005656">
    <property type="term" value="C:nuclear pre-replicative complex"/>
    <property type="evidence" value="ECO:0007669"/>
    <property type="project" value="UniProtKB-ARBA"/>
</dbReference>
<name>A0A316VIY9_9BASI</name>
<dbReference type="OrthoDB" id="3207464at2759"/>
<protein>
    <recommendedName>
        <fullName evidence="12">DNA replication licensing factor MCM7</fullName>
        <ecNumber evidence="12">3.6.4.12</ecNumber>
    </recommendedName>
</protein>
<dbReference type="GO" id="GO:0043596">
    <property type="term" value="C:nuclear replication fork"/>
    <property type="evidence" value="ECO:0007669"/>
    <property type="project" value="UniProtKB-ARBA"/>
</dbReference>
<dbReference type="CDD" id="cd17758">
    <property type="entry name" value="MCM7"/>
    <property type="match status" value="1"/>
</dbReference>
<keyword evidence="3 11" id="KW-0547">Nucleotide-binding</keyword>
<dbReference type="Gene3D" id="2.20.28.10">
    <property type="match status" value="1"/>
</dbReference>
<keyword evidence="8 12" id="KW-0539">Nucleus</keyword>
<gene>
    <name evidence="12" type="primary">MCM7</name>
    <name evidence="15" type="ORF">FA14DRAFT_167981</name>
</gene>
<keyword evidence="9 12" id="KW-0131">Cell cycle</keyword>
<dbReference type="Gene3D" id="3.30.1640.10">
    <property type="entry name" value="mini-chromosome maintenance (MCM) complex, chain A, domain 1"/>
    <property type="match status" value="1"/>
</dbReference>
<proteinExistence type="inferred from homology"/>
<dbReference type="InParanoid" id="A0A316VIY9"/>
<comment type="similarity">
    <text evidence="11">Belongs to the MCM family.</text>
</comment>
<accession>A0A316VIY9</accession>
<dbReference type="PRINTS" id="PR01657">
    <property type="entry name" value="MCMFAMILY"/>
</dbReference>
<dbReference type="InterPro" id="IPR033762">
    <property type="entry name" value="MCM_OB"/>
</dbReference>
<dbReference type="InterPro" id="IPR027925">
    <property type="entry name" value="MCM_N"/>
</dbReference>
<evidence type="ECO:0000256" key="8">
    <source>
        <dbReference type="ARBA" id="ARBA00023242"/>
    </source>
</evidence>
<keyword evidence="4 12" id="KW-0378">Hydrolase</keyword>
<keyword evidence="16" id="KW-1185">Reference proteome</keyword>
<dbReference type="InterPro" id="IPR018525">
    <property type="entry name" value="MCM_CS"/>
</dbReference>
<dbReference type="InterPro" id="IPR008050">
    <property type="entry name" value="MCM7"/>
</dbReference>
<comment type="subcellular location">
    <subcellularLocation>
        <location evidence="1 12">Nucleus</location>
    </subcellularLocation>
</comment>
<dbReference type="GO" id="GO:0097373">
    <property type="term" value="C:MCM core complex"/>
    <property type="evidence" value="ECO:0007669"/>
    <property type="project" value="UniProtKB-ARBA"/>
</dbReference>
<dbReference type="Pfam" id="PF17855">
    <property type="entry name" value="MCM_lid"/>
    <property type="match status" value="1"/>
</dbReference>
<dbReference type="GO" id="GO:0042555">
    <property type="term" value="C:MCM complex"/>
    <property type="evidence" value="ECO:0007669"/>
    <property type="project" value="InterPro"/>
</dbReference>
<evidence type="ECO:0000256" key="5">
    <source>
        <dbReference type="ARBA" id="ARBA00022806"/>
    </source>
</evidence>
<evidence type="ECO:0000256" key="6">
    <source>
        <dbReference type="ARBA" id="ARBA00022840"/>
    </source>
</evidence>
<evidence type="ECO:0000256" key="3">
    <source>
        <dbReference type="ARBA" id="ARBA00022741"/>
    </source>
</evidence>
<dbReference type="PROSITE" id="PS00847">
    <property type="entry name" value="MCM_1"/>
    <property type="match status" value="1"/>
</dbReference>
<dbReference type="SMART" id="SM00350">
    <property type="entry name" value="MCM"/>
    <property type="match status" value="1"/>
</dbReference>
<dbReference type="InterPro" id="IPR027417">
    <property type="entry name" value="P-loop_NTPase"/>
</dbReference>
<evidence type="ECO:0000256" key="4">
    <source>
        <dbReference type="ARBA" id="ARBA00022801"/>
    </source>
</evidence>
<dbReference type="GO" id="GO:0000727">
    <property type="term" value="P:double-strand break repair via break-induced replication"/>
    <property type="evidence" value="ECO:0007669"/>
    <property type="project" value="TreeGrafter"/>
</dbReference>
<dbReference type="InterPro" id="IPR041562">
    <property type="entry name" value="MCM_lid"/>
</dbReference>
<dbReference type="InterPro" id="IPR012340">
    <property type="entry name" value="NA-bd_OB-fold"/>
</dbReference>
<evidence type="ECO:0000259" key="14">
    <source>
        <dbReference type="PROSITE" id="PS50051"/>
    </source>
</evidence>
<dbReference type="Pfam" id="PF24901">
    <property type="entry name" value="WHD_MCM7"/>
    <property type="match status" value="1"/>
</dbReference>
<dbReference type="AlphaFoldDB" id="A0A316VIY9"/>
<reference evidence="15 16" key="1">
    <citation type="journal article" date="2018" name="Mol. Biol. Evol.">
        <title>Broad Genomic Sampling Reveals a Smut Pathogenic Ancestry of the Fungal Clade Ustilaginomycotina.</title>
        <authorList>
            <person name="Kijpornyongpan T."/>
            <person name="Mondo S.J."/>
            <person name="Barry K."/>
            <person name="Sandor L."/>
            <person name="Lee J."/>
            <person name="Lipzen A."/>
            <person name="Pangilinan J."/>
            <person name="LaButti K."/>
            <person name="Hainaut M."/>
            <person name="Henrissat B."/>
            <person name="Grigoriev I.V."/>
            <person name="Spatafora J.W."/>
            <person name="Aime M.C."/>
        </authorList>
    </citation>
    <scope>NUCLEOTIDE SEQUENCE [LARGE SCALE GENOMIC DNA]</scope>
    <source>
        <strain evidence="15 16">MCA 3882</strain>
    </source>
</reference>
<dbReference type="FunFam" id="3.40.50.300:FF:000288">
    <property type="entry name" value="DNA replication licensing factor MCM7"/>
    <property type="match status" value="1"/>
</dbReference>
<dbReference type="GO" id="GO:0016887">
    <property type="term" value="F:ATP hydrolysis activity"/>
    <property type="evidence" value="ECO:0007669"/>
    <property type="project" value="RHEA"/>
</dbReference>
<evidence type="ECO:0000256" key="9">
    <source>
        <dbReference type="ARBA" id="ARBA00023306"/>
    </source>
</evidence>
<feature type="region of interest" description="Disordered" evidence="13">
    <location>
        <begin position="180"/>
        <end position="210"/>
    </location>
</feature>
<dbReference type="PANTHER" id="PTHR11630">
    <property type="entry name" value="DNA REPLICATION LICENSING FACTOR MCM FAMILY MEMBER"/>
    <property type="match status" value="1"/>
</dbReference>
<evidence type="ECO:0000313" key="16">
    <source>
        <dbReference type="Proteomes" id="UP000245771"/>
    </source>
</evidence>
<evidence type="ECO:0000256" key="10">
    <source>
        <dbReference type="ARBA" id="ARBA00048432"/>
    </source>
</evidence>
<dbReference type="PRINTS" id="PR01663">
    <property type="entry name" value="MCMPROTEIN7"/>
</dbReference>
<feature type="domain" description="MCM C-terminal AAA(+) ATPase" evidence="14">
    <location>
        <begin position="426"/>
        <end position="632"/>
    </location>
</feature>
<dbReference type="InterPro" id="IPR001208">
    <property type="entry name" value="MCM_dom"/>
</dbReference>
<keyword evidence="5 12" id="KW-0347">Helicase</keyword>
<dbReference type="InterPro" id="IPR031327">
    <property type="entry name" value="MCM"/>
</dbReference>
<dbReference type="Gene3D" id="2.40.50.140">
    <property type="entry name" value="Nucleic acid-binding proteins"/>
    <property type="match status" value="1"/>
</dbReference>
<dbReference type="FunFam" id="2.20.28.10:FF:000004">
    <property type="entry name" value="DNA replication licensing factor MCM7"/>
    <property type="match status" value="1"/>
</dbReference>
<dbReference type="EMBL" id="KZ819603">
    <property type="protein sequence ID" value="PWN36263.1"/>
    <property type="molecule type" value="Genomic_DNA"/>
</dbReference>
<dbReference type="Pfam" id="PF17207">
    <property type="entry name" value="MCM_OB"/>
    <property type="match status" value="1"/>
</dbReference>
<dbReference type="STRING" id="1280837.A0A316VIY9"/>
<dbReference type="GO" id="GO:0006270">
    <property type="term" value="P:DNA replication initiation"/>
    <property type="evidence" value="ECO:0007669"/>
    <property type="project" value="InterPro"/>
</dbReference>
<dbReference type="Pfam" id="PF00493">
    <property type="entry name" value="MCM"/>
    <property type="match status" value="1"/>
</dbReference>
<evidence type="ECO:0000256" key="13">
    <source>
        <dbReference type="SAM" id="MobiDB-lite"/>
    </source>
</evidence>
<comment type="catalytic activity">
    <reaction evidence="10">
        <text>ATP + H2O = ADP + phosphate + H(+)</text>
        <dbReference type="Rhea" id="RHEA:13065"/>
        <dbReference type="ChEBI" id="CHEBI:15377"/>
        <dbReference type="ChEBI" id="CHEBI:15378"/>
        <dbReference type="ChEBI" id="CHEBI:30616"/>
        <dbReference type="ChEBI" id="CHEBI:43474"/>
        <dbReference type="ChEBI" id="CHEBI:456216"/>
        <dbReference type="EC" id="3.6.4.12"/>
    </reaction>
    <physiologicalReaction direction="left-to-right" evidence="10">
        <dbReference type="Rhea" id="RHEA:13066"/>
    </physiologicalReaction>
</comment>
<dbReference type="GO" id="GO:0031261">
    <property type="term" value="C:DNA replication preinitiation complex"/>
    <property type="evidence" value="ECO:0007669"/>
    <property type="project" value="UniProtKB-ARBA"/>
</dbReference>
<dbReference type="GO" id="GO:0003697">
    <property type="term" value="F:single-stranded DNA binding"/>
    <property type="evidence" value="ECO:0007669"/>
    <property type="project" value="TreeGrafter"/>
</dbReference>
<dbReference type="FunCoup" id="A0A316VIY9">
    <property type="interactions" value="605"/>
</dbReference>
<dbReference type="GO" id="GO:0006279">
    <property type="term" value="P:premeiotic DNA replication"/>
    <property type="evidence" value="ECO:0007669"/>
    <property type="project" value="UniProtKB-ARBA"/>
</dbReference>
<dbReference type="GO" id="GO:0006271">
    <property type="term" value="P:DNA strand elongation involved in DNA replication"/>
    <property type="evidence" value="ECO:0007669"/>
    <property type="project" value="TreeGrafter"/>
</dbReference>
<dbReference type="PROSITE" id="PS50051">
    <property type="entry name" value="MCM_2"/>
    <property type="match status" value="1"/>
</dbReference>
<dbReference type="SUPFAM" id="SSF52540">
    <property type="entry name" value="P-loop containing nucleoside triphosphate hydrolases"/>
    <property type="match status" value="1"/>
</dbReference>
<evidence type="ECO:0000256" key="11">
    <source>
        <dbReference type="RuleBase" id="RU004070"/>
    </source>
</evidence>
<evidence type="ECO:0000313" key="15">
    <source>
        <dbReference type="EMBL" id="PWN36263.1"/>
    </source>
</evidence>
<keyword evidence="7 11" id="KW-0238">DNA-binding</keyword>
<evidence type="ECO:0000256" key="2">
    <source>
        <dbReference type="ARBA" id="ARBA00022705"/>
    </source>
</evidence>
<dbReference type="PANTHER" id="PTHR11630:SF26">
    <property type="entry name" value="DNA REPLICATION LICENSING FACTOR MCM7"/>
    <property type="match status" value="1"/>
</dbReference>
<keyword evidence="2 12" id="KW-0235">DNA replication</keyword>